<dbReference type="RefSeq" id="WP_259838859.1">
    <property type="nucleotide sequence ID" value="NZ_JAOAMU010000003.1"/>
</dbReference>
<dbReference type="Gene3D" id="1.20.1600.10">
    <property type="entry name" value="Outer membrane efflux proteins (OEP)"/>
    <property type="match status" value="1"/>
</dbReference>
<dbReference type="EMBL" id="JAOAMU010000003">
    <property type="protein sequence ID" value="MCT2562428.1"/>
    <property type="molecule type" value="Genomic_DNA"/>
</dbReference>
<name>A0ABT2IUB4_9FLAO</name>
<accession>A0ABT2IUB4</accession>
<organism evidence="2 3">
    <name type="scientific">Chryseobacterium herbae</name>
    <dbReference type="NCBI Taxonomy" id="2976476"/>
    <lineage>
        <taxon>Bacteria</taxon>
        <taxon>Pseudomonadati</taxon>
        <taxon>Bacteroidota</taxon>
        <taxon>Flavobacteriia</taxon>
        <taxon>Flavobacteriales</taxon>
        <taxon>Weeksellaceae</taxon>
        <taxon>Chryseobacterium group</taxon>
        <taxon>Chryseobacterium</taxon>
    </lineage>
</organism>
<reference evidence="2 3" key="1">
    <citation type="submission" date="2022-09" db="EMBL/GenBank/DDBJ databases">
        <title>Chryseobacterium oleae sp.nov., isolated from the inter-root soil of Pyrola calliantha H. Andr. in Tibet.</title>
        <authorList>
            <person name="Li Z."/>
        </authorList>
    </citation>
    <scope>NUCLEOTIDE SEQUENCE [LARGE SCALE GENOMIC DNA]</scope>
    <source>
        <strain evidence="3">pc1-10</strain>
    </source>
</reference>
<dbReference type="PANTHER" id="PTHR30203">
    <property type="entry name" value="OUTER MEMBRANE CATION EFFLUX PROTEIN"/>
    <property type="match status" value="1"/>
</dbReference>
<gene>
    <name evidence="2" type="ORF">N0B48_11080</name>
</gene>
<dbReference type="SUPFAM" id="SSF56954">
    <property type="entry name" value="Outer membrane efflux proteins (OEP)"/>
    <property type="match status" value="1"/>
</dbReference>
<comment type="caution">
    <text evidence="2">The sequence shown here is derived from an EMBL/GenBank/DDBJ whole genome shotgun (WGS) entry which is preliminary data.</text>
</comment>
<sequence length="413" mass="47110">MNKIAGLFIAISSFMAGQQQMSLLDCEEAFQKNNLQLLAEQYNINMADADILQAKIWQLPQLSGQINAYNPEGKKAFDIGHAKGAEITQLIYMGGKKKNEIAFAKSNKELAQLQFSQLLVDLRTQLHAAYFNLYYEKLKLDNTNKQLGYMNDLLSAYRAQSAKGNVSLKDEVRLQSLVIQLNNDKLGINKNILEFEQSLKVLTGISDDIEPQLSDVDAKEILATQPFGDENELKKKALENNSDYQYFLKLIDNSKLYAQWQKSLNVPDLNVGAGWDQNGGTFKNEVNLMVGIPLPLWKSNQGNMVKANFAIQQNEKNADYQKLNLETKVQSAYKTWKSQYDQLAEIKSTDLSNMELVYDGMLKNFRKGNVNLIEFTDFMDSYRQTALQIYDMKNEIMQSAEQLNQLIQTKIFY</sequence>
<comment type="similarity">
    <text evidence="1">Belongs to the outer membrane factor (OMF) (TC 1.B.17) family.</text>
</comment>
<evidence type="ECO:0000313" key="2">
    <source>
        <dbReference type="EMBL" id="MCT2562428.1"/>
    </source>
</evidence>
<evidence type="ECO:0000313" key="3">
    <source>
        <dbReference type="Proteomes" id="UP001525566"/>
    </source>
</evidence>
<dbReference type="Proteomes" id="UP001525566">
    <property type="component" value="Unassembled WGS sequence"/>
</dbReference>
<evidence type="ECO:0000256" key="1">
    <source>
        <dbReference type="ARBA" id="ARBA00007613"/>
    </source>
</evidence>
<keyword evidence="3" id="KW-1185">Reference proteome</keyword>
<dbReference type="Pfam" id="PF02321">
    <property type="entry name" value="OEP"/>
    <property type="match status" value="2"/>
</dbReference>
<dbReference type="PANTHER" id="PTHR30203:SF23">
    <property type="entry name" value="OUTER MEMBRANE EFFLUX PROTEIN"/>
    <property type="match status" value="1"/>
</dbReference>
<dbReference type="InterPro" id="IPR010131">
    <property type="entry name" value="MdtP/NodT-like"/>
</dbReference>
<protein>
    <submittedName>
        <fullName evidence="2">TolC family protein</fullName>
    </submittedName>
</protein>
<proteinExistence type="inferred from homology"/>
<dbReference type="InterPro" id="IPR003423">
    <property type="entry name" value="OMP_efflux"/>
</dbReference>